<dbReference type="EMBL" id="FOBF01000001">
    <property type="protein sequence ID" value="SEK43194.1"/>
    <property type="molecule type" value="Genomic_DNA"/>
</dbReference>
<keyword evidence="3" id="KW-1185">Reference proteome</keyword>
<evidence type="ECO:0000313" key="3">
    <source>
        <dbReference type="Proteomes" id="UP000198953"/>
    </source>
</evidence>
<dbReference type="AlphaFoldDB" id="A0A1H7GYT0"/>
<feature type="transmembrane region" description="Helical" evidence="1">
    <location>
        <begin position="102"/>
        <end position="119"/>
    </location>
</feature>
<dbReference type="Proteomes" id="UP000198953">
    <property type="component" value="Unassembled WGS sequence"/>
</dbReference>
<keyword evidence="1" id="KW-0812">Transmembrane</keyword>
<dbReference type="OrthoDB" id="3697516at2"/>
<feature type="transmembrane region" description="Helical" evidence="1">
    <location>
        <begin position="77"/>
        <end position="96"/>
    </location>
</feature>
<organism evidence="2 3">
    <name type="scientific">Nonomuraea pusilla</name>
    <dbReference type="NCBI Taxonomy" id="46177"/>
    <lineage>
        <taxon>Bacteria</taxon>
        <taxon>Bacillati</taxon>
        <taxon>Actinomycetota</taxon>
        <taxon>Actinomycetes</taxon>
        <taxon>Streptosporangiales</taxon>
        <taxon>Streptosporangiaceae</taxon>
        <taxon>Nonomuraea</taxon>
    </lineage>
</organism>
<gene>
    <name evidence="2" type="ORF">SAMN05660976_00534</name>
</gene>
<reference evidence="2 3" key="1">
    <citation type="submission" date="2016-10" db="EMBL/GenBank/DDBJ databases">
        <authorList>
            <person name="de Groot N.N."/>
        </authorList>
    </citation>
    <scope>NUCLEOTIDE SEQUENCE [LARGE SCALE GENOMIC DNA]</scope>
    <source>
        <strain evidence="2 3">DSM 43357</strain>
    </source>
</reference>
<proteinExistence type="predicted"/>
<accession>A0A1H7GYT0</accession>
<keyword evidence="1" id="KW-1133">Transmembrane helix</keyword>
<evidence type="ECO:0000256" key="1">
    <source>
        <dbReference type="SAM" id="Phobius"/>
    </source>
</evidence>
<keyword evidence="1" id="KW-0472">Membrane</keyword>
<dbReference type="RefSeq" id="WP_091097931.1">
    <property type="nucleotide sequence ID" value="NZ_FOBF01000001.1"/>
</dbReference>
<protein>
    <submittedName>
        <fullName evidence="2">Uncharacterized protein</fullName>
    </submittedName>
</protein>
<feature type="transmembrane region" description="Helical" evidence="1">
    <location>
        <begin position="48"/>
        <end position="68"/>
    </location>
</feature>
<feature type="transmembrane region" description="Helical" evidence="1">
    <location>
        <begin position="12"/>
        <end position="36"/>
    </location>
</feature>
<name>A0A1H7GYT0_9ACTN</name>
<sequence>MPTRTTTKQGHLTLLRAVLTLQAVTVFVQAITAGLLLSAPSGGALHSAGAYTLFVVALLHLAVTIGVWRPGGGSPRPILYAVAFLAVASAQIALGIAHVKAVHVPLGVLMFGMSVLQVVRIRASGASGGTTAVRGSA</sequence>
<evidence type="ECO:0000313" key="2">
    <source>
        <dbReference type="EMBL" id="SEK43194.1"/>
    </source>
</evidence>